<protein>
    <submittedName>
        <fullName evidence="4">TetR/AcrR family transcriptional regulator</fullName>
    </submittedName>
</protein>
<proteinExistence type="predicted"/>
<evidence type="ECO:0000256" key="1">
    <source>
        <dbReference type="ARBA" id="ARBA00023125"/>
    </source>
</evidence>
<dbReference type="GO" id="GO:0006355">
    <property type="term" value="P:regulation of DNA-templated transcription"/>
    <property type="evidence" value="ECO:0007669"/>
    <property type="project" value="UniProtKB-ARBA"/>
</dbReference>
<dbReference type="Pfam" id="PF00440">
    <property type="entry name" value="TetR_N"/>
    <property type="match status" value="1"/>
</dbReference>
<evidence type="ECO:0000259" key="3">
    <source>
        <dbReference type="PROSITE" id="PS50977"/>
    </source>
</evidence>
<dbReference type="RefSeq" id="WP_315604272.1">
    <property type="nucleotide sequence ID" value="NZ_CP130318.1"/>
</dbReference>
<keyword evidence="5" id="KW-1185">Reference proteome</keyword>
<dbReference type="InterPro" id="IPR023772">
    <property type="entry name" value="DNA-bd_HTH_TetR-type_CS"/>
</dbReference>
<dbReference type="InterPro" id="IPR050109">
    <property type="entry name" value="HTH-type_TetR-like_transc_reg"/>
</dbReference>
<evidence type="ECO:0000256" key="2">
    <source>
        <dbReference type="PROSITE-ProRule" id="PRU00335"/>
    </source>
</evidence>
<feature type="DNA-binding region" description="H-T-H motif" evidence="2">
    <location>
        <begin position="26"/>
        <end position="45"/>
    </location>
</feature>
<dbReference type="InterPro" id="IPR036271">
    <property type="entry name" value="Tet_transcr_reg_TetR-rel_C_sf"/>
</dbReference>
<dbReference type="InterPro" id="IPR009057">
    <property type="entry name" value="Homeodomain-like_sf"/>
</dbReference>
<dbReference type="PRINTS" id="PR00455">
    <property type="entry name" value="HTHTETR"/>
</dbReference>
<name>A0AA96RES3_9BACL</name>
<dbReference type="KEGG" id="paun:MJA45_23215"/>
<dbReference type="Gene3D" id="1.10.357.10">
    <property type="entry name" value="Tetracycline Repressor, domain 2"/>
    <property type="match status" value="1"/>
</dbReference>
<dbReference type="Gene3D" id="1.10.10.60">
    <property type="entry name" value="Homeodomain-like"/>
    <property type="match status" value="1"/>
</dbReference>
<organism evidence="4 5">
    <name type="scientific">Paenibacillus aurantius</name>
    <dbReference type="NCBI Taxonomy" id="2918900"/>
    <lineage>
        <taxon>Bacteria</taxon>
        <taxon>Bacillati</taxon>
        <taxon>Bacillota</taxon>
        <taxon>Bacilli</taxon>
        <taxon>Bacillales</taxon>
        <taxon>Paenibacillaceae</taxon>
        <taxon>Paenibacillus</taxon>
    </lineage>
</organism>
<gene>
    <name evidence="4" type="ORF">MJA45_23215</name>
</gene>
<feature type="domain" description="HTH tetR-type" evidence="3">
    <location>
        <begin position="3"/>
        <end position="63"/>
    </location>
</feature>
<dbReference type="Proteomes" id="UP001305702">
    <property type="component" value="Chromosome"/>
</dbReference>
<dbReference type="PANTHER" id="PTHR30055:SF232">
    <property type="entry name" value="TRANSCRIPTIONAL REGULATOR, TETR FAMILY"/>
    <property type="match status" value="1"/>
</dbReference>
<evidence type="ECO:0000313" key="4">
    <source>
        <dbReference type="EMBL" id="WNQ10498.1"/>
    </source>
</evidence>
<dbReference type="SUPFAM" id="SSF48498">
    <property type="entry name" value="Tetracyclin repressor-like, C-terminal domain"/>
    <property type="match status" value="1"/>
</dbReference>
<dbReference type="GO" id="GO:0003677">
    <property type="term" value="F:DNA binding"/>
    <property type="evidence" value="ECO:0007669"/>
    <property type="project" value="UniProtKB-UniRule"/>
</dbReference>
<reference evidence="4 5" key="1">
    <citation type="submission" date="2022-02" db="EMBL/GenBank/DDBJ databases">
        <title>Paenibacillus sp. MBLB1776 Whole Genome Shotgun Sequencing.</title>
        <authorList>
            <person name="Hwang C.Y."/>
            <person name="Cho E.-S."/>
            <person name="Seo M.-J."/>
        </authorList>
    </citation>
    <scope>NUCLEOTIDE SEQUENCE [LARGE SCALE GENOMIC DNA]</scope>
    <source>
        <strain evidence="4 5">MBLB1776</strain>
    </source>
</reference>
<dbReference type="PROSITE" id="PS01081">
    <property type="entry name" value="HTH_TETR_1"/>
    <property type="match status" value="1"/>
</dbReference>
<sequence length="193" mass="22032">MAVDRRKQIVEAAAKSFALFGYKATTMDQVARIANVGKGTIYTFFVNKEELFDEIMKDFIRDILRIAEEAIDPSRPFFENMHRVLYGVLDFRNRHALTVQLTHEIREVGTPKVRESMDGIEKALLAFIRDKVSEAVGKGEMKPCDPDLTAFVILKLYFALVNDWERTHAPLGKEKISQLMELYLVHGLAAELP</sequence>
<dbReference type="SUPFAM" id="SSF46689">
    <property type="entry name" value="Homeodomain-like"/>
    <property type="match status" value="1"/>
</dbReference>
<dbReference type="AlphaFoldDB" id="A0AA96RES3"/>
<dbReference type="PROSITE" id="PS50977">
    <property type="entry name" value="HTH_TETR_2"/>
    <property type="match status" value="1"/>
</dbReference>
<keyword evidence="1 2" id="KW-0238">DNA-binding</keyword>
<dbReference type="InterPro" id="IPR001647">
    <property type="entry name" value="HTH_TetR"/>
</dbReference>
<dbReference type="PANTHER" id="PTHR30055">
    <property type="entry name" value="HTH-TYPE TRANSCRIPTIONAL REGULATOR RUTR"/>
    <property type="match status" value="1"/>
</dbReference>
<accession>A0AA96RES3</accession>
<dbReference type="EMBL" id="CP130318">
    <property type="protein sequence ID" value="WNQ10498.1"/>
    <property type="molecule type" value="Genomic_DNA"/>
</dbReference>
<evidence type="ECO:0000313" key="5">
    <source>
        <dbReference type="Proteomes" id="UP001305702"/>
    </source>
</evidence>